<evidence type="ECO:0008006" key="3">
    <source>
        <dbReference type="Google" id="ProtNLM"/>
    </source>
</evidence>
<dbReference type="SUPFAM" id="SSF55961">
    <property type="entry name" value="Bet v1-like"/>
    <property type="match status" value="1"/>
</dbReference>
<dbReference type="RefSeq" id="WP_083127140.1">
    <property type="nucleotide sequence ID" value="NZ_MVIM01000010.1"/>
</dbReference>
<dbReference type="CDD" id="cd07812">
    <property type="entry name" value="SRPBCC"/>
    <property type="match status" value="1"/>
</dbReference>
<dbReference type="Gene3D" id="3.30.530.20">
    <property type="match status" value="1"/>
</dbReference>
<dbReference type="AlphaFoldDB" id="A0A1X0JLZ5"/>
<comment type="caution">
    <text evidence="1">The sequence shown here is derived from an EMBL/GenBank/DDBJ whole genome shotgun (WGS) entry which is preliminary data.</text>
</comment>
<dbReference type="InterPro" id="IPR019587">
    <property type="entry name" value="Polyketide_cyclase/dehydratase"/>
</dbReference>
<dbReference type="EMBL" id="MVIM01000010">
    <property type="protein sequence ID" value="ORB63605.1"/>
    <property type="molecule type" value="Genomic_DNA"/>
</dbReference>
<sequence length="160" mass="18169">MPTAQHGQASIDIAAPPEVVYDLIADVTRMGEWSSECYRCEWLDGVTAAAPGTRFRGFNRHGRYRWERTAVIDIAARGRKFAFTTVNDRNGRHETRWEYSLEPSPSGTLLTESFQFLWCSLSNRAAEMFVPRGRQVNRGIEETLRRIKHAAETIPEIGPA</sequence>
<gene>
    <name evidence="1" type="ORF">BST47_18695</name>
</gene>
<proteinExistence type="predicted"/>
<keyword evidence="2" id="KW-1185">Reference proteome</keyword>
<evidence type="ECO:0000313" key="1">
    <source>
        <dbReference type="EMBL" id="ORB63605.1"/>
    </source>
</evidence>
<name>A0A1X0JLZ5_9MYCO</name>
<dbReference type="Proteomes" id="UP000192411">
    <property type="component" value="Unassembled WGS sequence"/>
</dbReference>
<dbReference type="Pfam" id="PF10604">
    <property type="entry name" value="Polyketide_cyc2"/>
    <property type="match status" value="1"/>
</dbReference>
<protein>
    <recommendedName>
        <fullName evidence="3">Polyketide cyclase</fullName>
    </recommendedName>
</protein>
<reference evidence="1 2" key="1">
    <citation type="submission" date="2017-02" db="EMBL/GenBank/DDBJ databases">
        <title>The new phylogeny of genus Mycobacterium.</title>
        <authorList>
            <person name="Tortoli E."/>
            <person name="Trovato A."/>
            <person name="Cirillo D.M."/>
        </authorList>
    </citation>
    <scope>NUCLEOTIDE SEQUENCE [LARGE SCALE GENOMIC DNA]</scope>
    <source>
        <strain evidence="1 2">DSM 44338</strain>
    </source>
</reference>
<organism evidence="1 2">
    <name type="scientific">Mycolicibacterium tusciae</name>
    <dbReference type="NCBI Taxonomy" id="75922"/>
    <lineage>
        <taxon>Bacteria</taxon>
        <taxon>Bacillati</taxon>
        <taxon>Actinomycetota</taxon>
        <taxon>Actinomycetes</taxon>
        <taxon>Mycobacteriales</taxon>
        <taxon>Mycobacteriaceae</taxon>
        <taxon>Mycolicibacterium</taxon>
    </lineage>
</organism>
<dbReference type="InterPro" id="IPR023393">
    <property type="entry name" value="START-like_dom_sf"/>
</dbReference>
<accession>A0A1X0JLZ5</accession>
<dbReference type="STRING" id="75922.BST47_18695"/>
<evidence type="ECO:0000313" key="2">
    <source>
        <dbReference type="Proteomes" id="UP000192411"/>
    </source>
</evidence>
<dbReference type="OrthoDB" id="4618973at2"/>